<evidence type="ECO:0000313" key="2">
    <source>
        <dbReference type="EMBL" id="SDH80515.1"/>
    </source>
</evidence>
<accession>A0A1G8FEI4</accession>
<dbReference type="RefSeq" id="WP_143020367.1">
    <property type="nucleotide sequence ID" value="NZ_FNCN01000023.1"/>
</dbReference>
<feature type="region of interest" description="Disordered" evidence="1">
    <location>
        <begin position="61"/>
        <end position="83"/>
    </location>
</feature>
<organism evidence="2 3">
    <name type="scientific">Sinosporangium album</name>
    <dbReference type="NCBI Taxonomy" id="504805"/>
    <lineage>
        <taxon>Bacteria</taxon>
        <taxon>Bacillati</taxon>
        <taxon>Actinomycetota</taxon>
        <taxon>Actinomycetes</taxon>
        <taxon>Streptosporangiales</taxon>
        <taxon>Streptosporangiaceae</taxon>
        <taxon>Sinosporangium</taxon>
    </lineage>
</organism>
<evidence type="ECO:0000313" key="3">
    <source>
        <dbReference type="Proteomes" id="UP000198923"/>
    </source>
</evidence>
<dbReference type="Proteomes" id="UP000198923">
    <property type="component" value="Unassembled WGS sequence"/>
</dbReference>
<proteinExistence type="predicted"/>
<evidence type="ECO:0000256" key="1">
    <source>
        <dbReference type="SAM" id="MobiDB-lite"/>
    </source>
</evidence>
<reference evidence="2 3" key="1">
    <citation type="submission" date="2016-10" db="EMBL/GenBank/DDBJ databases">
        <authorList>
            <person name="de Groot N.N."/>
        </authorList>
    </citation>
    <scope>NUCLEOTIDE SEQUENCE [LARGE SCALE GENOMIC DNA]</scope>
    <source>
        <strain evidence="2 3">CPCC 201354</strain>
    </source>
</reference>
<name>A0A1G8FEI4_9ACTN</name>
<dbReference type="PROSITE" id="PS51257">
    <property type="entry name" value="PROKAR_LIPOPROTEIN"/>
    <property type="match status" value="1"/>
</dbReference>
<feature type="compositionally biased region" description="Low complexity" evidence="1">
    <location>
        <begin position="66"/>
        <end position="78"/>
    </location>
</feature>
<dbReference type="EMBL" id="FNCN01000023">
    <property type="protein sequence ID" value="SDH80515.1"/>
    <property type="molecule type" value="Genomic_DNA"/>
</dbReference>
<sequence>MRRQLNRRPFLAAGAQAHKRGCAVLAVGLLGACAGAPPAAVTASGGDRAAVVVEPVGAVAPPPASPRALAPARPGAGPRRPPAVLPDGRMLVVAPPARVPRAFWATEHAARASHTTFRRPMVAGEEVYSLWLRGGRTAEREAPRGITGRTAIRVPKGAPLVVEVATPRHPTRVDVLFFRSLGRSGVPVGRLAGASCEIGHTAEEFPCVYTAADRVTVHARMPSSARVALVNAGWYVPALMRERDENLSPEVSASWAFVLDRRRPRPDTTLTRLHDLEADDHN</sequence>
<keyword evidence="3" id="KW-1185">Reference proteome</keyword>
<dbReference type="AlphaFoldDB" id="A0A1G8FEI4"/>
<protein>
    <submittedName>
        <fullName evidence="2">Uncharacterized protein</fullName>
    </submittedName>
</protein>
<gene>
    <name evidence="2" type="ORF">SAMN05421505_12345</name>
</gene>
<dbReference type="STRING" id="504805.SAMN05421505_12345"/>
<dbReference type="OrthoDB" id="10012224at2"/>